<evidence type="ECO:0000256" key="1">
    <source>
        <dbReference type="ARBA" id="ARBA00022559"/>
    </source>
</evidence>
<dbReference type="SUPFAM" id="SSF52833">
    <property type="entry name" value="Thioredoxin-like"/>
    <property type="match status" value="1"/>
</dbReference>
<feature type="domain" description="Thioredoxin" evidence="7">
    <location>
        <begin position="18"/>
        <end position="167"/>
    </location>
</feature>
<dbReference type="PANTHER" id="PTHR43110:SF1">
    <property type="entry name" value="THIOL PEROXIDASE"/>
    <property type="match status" value="1"/>
</dbReference>
<dbReference type="CDD" id="cd03014">
    <property type="entry name" value="PRX_Atyp2cys"/>
    <property type="match status" value="1"/>
</dbReference>
<keyword evidence="1 6" id="KW-0575">Peroxidase</keyword>
<evidence type="ECO:0000313" key="8">
    <source>
        <dbReference type="EMBL" id="SFW70650.1"/>
    </source>
</evidence>
<evidence type="ECO:0000256" key="6">
    <source>
        <dbReference type="HAMAP-Rule" id="MF_00269"/>
    </source>
</evidence>
<dbReference type="InterPro" id="IPR018219">
    <property type="entry name" value="Tpx_CS"/>
</dbReference>
<dbReference type="RefSeq" id="WP_072312459.1">
    <property type="nucleotide sequence ID" value="NZ_FPIW01000073.1"/>
</dbReference>
<dbReference type="InterPro" id="IPR002065">
    <property type="entry name" value="TPX"/>
</dbReference>
<gene>
    <name evidence="6" type="primary">tpx</name>
    <name evidence="8" type="ORF">SAMN02910291_02625</name>
</gene>
<evidence type="ECO:0000256" key="3">
    <source>
        <dbReference type="ARBA" id="ARBA00023002"/>
    </source>
</evidence>
<sequence length="167" mass="17870">MNSVTFMGNPLTLVGELPVVGQKAPDFTVLANDLSPRTVKDFAGKVAVLVTVPSLDTPVCDMEVRRFNKEAAALSDKVRIAAVSCDLPFAQARWCGAAGVAAVSSLSDHRDVSFGTNYGVLIKELRLLARAVFVVGADGVLRYVQLVPEVTHEPDYDAVLEAVRKAL</sequence>
<proteinExistence type="inferred from homology"/>
<dbReference type="EC" id="1.11.1.24" evidence="6"/>
<dbReference type="PANTHER" id="PTHR43110">
    <property type="entry name" value="THIOL PEROXIDASE"/>
    <property type="match status" value="1"/>
</dbReference>
<evidence type="ECO:0000256" key="4">
    <source>
        <dbReference type="ARBA" id="ARBA00023157"/>
    </source>
</evidence>
<dbReference type="Gene3D" id="3.40.30.10">
    <property type="entry name" value="Glutaredoxin"/>
    <property type="match status" value="1"/>
</dbReference>
<dbReference type="InterPro" id="IPR013740">
    <property type="entry name" value="Redoxin"/>
</dbReference>
<name>A0AA94HV08_DESDE</name>
<comment type="caution">
    <text evidence="8">The sequence shown here is derived from an EMBL/GenBank/DDBJ whole genome shotgun (WGS) entry which is preliminary data.</text>
</comment>
<evidence type="ECO:0000256" key="2">
    <source>
        <dbReference type="ARBA" id="ARBA00022862"/>
    </source>
</evidence>
<comment type="catalytic activity">
    <reaction evidence="6">
        <text>a hydroperoxide + [thioredoxin]-dithiol = an alcohol + [thioredoxin]-disulfide + H2O</text>
        <dbReference type="Rhea" id="RHEA:62620"/>
        <dbReference type="Rhea" id="RHEA-COMP:10698"/>
        <dbReference type="Rhea" id="RHEA-COMP:10700"/>
        <dbReference type="ChEBI" id="CHEBI:15377"/>
        <dbReference type="ChEBI" id="CHEBI:29950"/>
        <dbReference type="ChEBI" id="CHEBI:30879"/>
        <dbReference type="ChEBI" id="CHEBI:35924"/>
        <dbReference type="ChEBI" id="CHEBI:50058"/>
        <dbReference type="EC" id="1.11.1.24"/>
    </reaction>
</comment>
<dbReference type="AlphaFoldDB" id="A0AA94HV08"/>
<dbReference type="PROSITE" id="PS51352">
    <property type="entry name" value="THIOREDOXIN_2"/>
    <property type="match status" value="1"/>
</dbReference>
<dbReference type="InterPro" id="IPR050455">
    <property type="entry name" value="Tpx_Peroxidase_subfamily"/>
</dbReference>
<comment type="subunit">
    <text evidence="6">Homodimer.</text>
</comment>
<dbReference type="HAMAP" id="MF_00269">
    <property type="entry name" value="Tpx"/>
    <property type="match status" value="1"/>
</dbReference>
<comment type="similarity">
    <text evidence="6">Belongs to the peroxiredoxin family. Tpx subfamily.</text>
</comment>
<keyword evidence="4" id="KW-1015">Disulfide bond</keyword>
<protein>
    <recommendedName>
        <fullName evidence="6">Thiol peroxidase</fullName>
        <shortName evidence="6">Tpx</shortName>
        <ecNumber evidence="6">1.11.1.24</ecNumber>
    </recommendedName>
    <alternativeName>
        <fullName evidence="6">Peroxiredoxin tpx</fullName>
        <shortName evidence="6">Prx</shortName>
    </alternativeName>
    <alternativeName>
        <fullName evidence="6">Thioredoxin peroxidase</fullName>
    </alternativeName>
    <alternativeName>
        <fullName evidence="6">Thioredoxin-dependent peroxiredoxin</fullName>
    </alternativeName>
</protein>
<dbReference type="GO" id="GO:0008379">
    <property type="term" value="F:thioredoxin peroxidase activity"/>
    <property type="evidence" value="ECO:0007669"/>
    <property type="project" value="UniProtKB-UniRule"/>
</dbReference>
<reference evidence="9" key="1">
    <citation type="submission" date="2016-11" db="EMBL/GenBank/DDBJ databases">
        <authorList>
            <person name="Jaros S."/>
            <person name="Januszkiewicz K."/>
            <person name="Wedrychowicz H."/>
        </authorList>
    </citation>
    <scope>NUCLEOTIDE SEQUENCE [LARGE SCALE GENOMIC DNA]</scope>
    <source>
        <strain evidence="9">DSM 7057</strain>
    </source>
</reference>
<dbReference type="EMBL" id="FPIW01000073">
    <property type="protein sequence ID" value="SFW70650.1"/>
    <property type="molecule type" value="Genomic_DNA"/>
</dbReference>
<dbReference type="Proteomes" id="UP000182680">
    <property type="component" value="Unassembled WGS sequence"/>
</dbReference>
<dbReference type="Pfam" id="PF08534">
    <property type="entry name" value="Redoxin"/>
    <property type="match status" value="1"/>
</dbReference>
<comment type="caution">
    <text evidence="6">Lacks conserved residue(s) required for the propagation of feature annotation.</text>
</comment>
<keyword evidence="2 6" id="KW-0049">Antioxidant</keyword>
<evidence type="ECO:0000259" key="7">
    <source>
        <dbReference type="PROSITE" id="PS51352"/>
    </source>
</evidence>
<evidence type="ECO:0000313" key="9">
    <source>
        <dbReference type="Proteomes" id="UP000182680"/>
    </source>
</evidence>
<feature type="active site" description="Cysteine sulfenic acid (-SOH) intermediate" evidence="6">
    <location>
        <position position="60"/>
    </location>
</feature>
<evidence type="ECO:0000256" key="5">
    <source>
        <dbReference type="ARBA" id="ARBA00023284"/>
    </source>
</evidence>
<comment type="function">
    <text evidence="6">Thiol-specific peroxidase that catalyzes the reduction of hydrogen peroxide and organic hydroperoxides to water and alcohols, respectively. Plays a role in cell protection against oxidative stress by detoxifying peroxides.</text>
</comment>
<accession>A0AA94HV08</accession>
<dbReference type="NCBIfam" id="NF001808">
    <property type="entry name" value="PRK00522.1"/>
    <property type="match status" value="1"/>
</dbReference>
<organism evidence="8 9">
    <name type="scientific">Desulfovibrio desulfuricans</name>
    <dbReference type="NCBI Taxonomy" id="876"/>
    <lineage>
        <taxon>Bacteria</taxon>
        <taxon>Pseudomonadati</taxon>
        <taxon>Thermodesulfobacteriota</taxon>
        <taxon>Desulfovibrionia</taxon>
        <taxon>Desulfovibrionales</taxon>
        <taxon>Desulfovibrionaceae</taxon>
        <taxon>Desulfovibrio</taxon>
    </lineage>
</organism>
<dbReference type="InterPro" id="IPR013766">
    <property type="entry name" value="Thioredoxin_domain"/>
</dbReference>
<dbReference type="PROSITE" id="PS01265">
    <property type="entry name" value="TPX"/>
    <property type="match status" value="1"/>
</dbReference>
<dbReference type="InterPro" id="IPR036249">
    <property type="entry name" value="Thioredoxin-like_sf"/>
</dbReference>
<keyword evidence="3 6" id="KW-0560">Oxidoreductase</keyword>
<keyword evidence="5 6" id="KW-0676">Redox-active center</keyword>